<proteinExistence type="predicted"/>
<dbReference type="AlphaFoldDB" id="A0ABD5Y6J7"/>
<organism evidence="1 2">
    <name type="scientific">Halosimplex aquaticum</name>
    <dbReference type="NCBI Taxonomy" id="3026162"/>
    <lineage>
        <taxon>Archaea</taxon>
        <taxon>Methanobacteriati</taxon>
        <taxon>Methanobacteriota</taxon>
        <taxon>Stenosarchaea group</taxon>
        <taxon>Halobacteria</taxon>
        <taxon>Halobacteriales</taxon>
        <taxon>Haloarculaceae</taxon>
        <taxon>Halosimplex</taxon>
    </lineage>
</organism>
<dbReference type="RefSeq" id="WP_382261935.1">
    <property type="nucleotide sequence ID" value="NZ_JBHTAS010000003.1"/>
</dbReference>
<name>A0ABD5Y6J7_9EURY</name>
<evidence type="ECO:0000313" key="1">
    <source>
        <dbReference type="EMBL" id="MFC7143037.1"/>
    </source>
</evidence>
<gene>
    <name evidence="1" type="ORF">ACFQMA_24885</name>
</gene>
<dbReference type="CDD" id="cd02980">
    <property type="entry name" value="TRX_Fd_family"/>
    <property type="match status" value="1"/>
</dbReference>
<keyword evidence="2" id="KW-1185">Reference proteome</keyword>
<dbReference type="EMBL" id="JBHTAS010000003">
    <property type="protein sequence ID" value="MFC7143037.1"/>
    <property type="molecule type" value="Genomic_DNA"/>
</dbReference>
<comment type="caution">
    <text evidence="1">The sequence shown here is derived from an EMBL/GenBank/DDBJ whole genome shotgun (WGS) entry which is preliminary data.</text>
</comment>
<evidence type="ECO:0000313" key="2">
    <source>
        <dbReference type="Proteomes" id="UP001596432"/>
    </source>
</evidence>
<reference evidence="1 2" key="1">
    <citation type="journal article" date="2019" name="Int. J. Syst. Evol. Microbiol.">
        <title>The Global Catalogue of Microorganisms (GCM) 10K type strain sequencing project: providing services to taxonomists for standard genome sequencing and annotation.</title>
        <authorList>
            <consortium name="The Broad Institute Genomics Platform"/>
            <consortium name="The Broad Institute Genome Sequencing Center for Infectious Disease"/>
            <person name="Wu L."/>
            <person name="Ma J."/>
        </authorList>
    </citation>
    <scope>NUCLEOTIDE SEQUENCE [LARGE SCALE GENOMIC DNA]</scope>
    <source>
        <strain evidence="1 2">XZYJT29</strain>
    </source>
</reference>
<dbReference type="Gene3D" id="3.40.30.10">
    <property type="entry name" value="Glutaredoxin"/>
    <property type="match status" value="1"/>
</dbReference>
<dbReference type="Proteomes" id="UP001596432">
    <property type="component" value="Unassembled WGS sequence"/>
</dbReference>
<accession>A0ABD5Y6J7</accession>
<dbReference type="SUPFAM" id="SSF52833">
    <property type="entry name" value="Thioredoxin-like"/>
    <property type="match status" value="1"/>
</dbReference>
<dbReference type="InterPro" id="IPR036249">
    <property type="entry name" value="Thioredoxin-like_sf"/>
</dbReference>
<sequence>MRDRTEEVRERGFSDHVLVCTNDRNSEYAACAEAHGAEVYEAVTGWLRERDVFWSRVHVAETSCLGLCSADGTAVAVHPRGRWYSDVVPGDVPELLEREFGPGATRLGIPHDAGPTAGPSE</sequence>
<protein>
    <submittedName>
        <fullName evidence="1">Ferredoxin</fullName>
    </submittedName>
</protein>